<name>A0A0D2NU72_HYPSF</name>
<dbReference type="EMBL" id="KN817550">
    <property type="protein sequence ID" value="KJA22414.1"/>
    <property type="molecule type" value="Genomic_DNA"/>
</dbReference>
<dbReference type="AlphaFoldDB" id="A0A0D2NU72"/>
<accession>A0A0D2NU72</accession>
<sequence>MHDSASCNRGRVEHLHGRAGVKYAAQFKKLDYAWGWTHAGADDGDEDIEGSMRCESPRKQRWRRVLRPQSKVVFRRLRVITGGFLVRLRSVKSQALLSVTTVSIQMRAWDVAPRVGTGIGGIDTAQRVSTVAATGAGNSTQTPRMVVTDVEDDVKSIDAYIDFDHNISMFACQVAAHYVKTDDTSSSGPSGSQNTDKMCSRYFTDSTKLQDVIYQGKSNLGSRDHAIESDNSSPIKIAAIPT</sequence>
<gene>
    <name evidence="1" type="ORF">HYPSUDRAFT_215805</name>
</gene>
<reference evidence="2" key="1">
    <citation type="submission" date="2014-04" db="EMBL/GenBank/DDBJ databases">
        <title>Evolutionary Origins and Diversification of the Mycorrhizal Mutualists.</title>
        <authorList>
            <consortium name="DOE Joint Genome Institute"/>
            <consortium name="Mycorrhizal Genomics Consortium"/>
            <person name="Kohler A."/>
            <person name="Kuo A."/>
            <person name="Nagy L.G."/>
            <person name="Floudas D."/>
            <person name="Copeland A."/>
            <person name="Barry K.W."/>
            <person name="Cichocki N."/>
            <person name="Veneault-Fourrey C."/>
            <person name="LaButti K."/>
            <person name="Lindquist E.A."/>
            <person name="Lipzen A."/>
            <person name="Lundell T."/>
            <person name="Morin E."/>
            <person name="Murat C."/>
            <person name="Riley R."/>
            <person name="Ohm R."/>
            <person name="Sun H."/>
            <person name="Tunlid A."/>
            <person name="Henrissat B."/>
            <person name="Grigoriev I.V."/>
            <person name="Hibbett D.S."/>
            <person name="Martin F."/>
        </authorList>
    </citation>
    <scope>NUCLEOTIDE SEQUENCE [LARGE SCALE GENOMIC DNA]</scope>
    <source>
        <strain evidence="2">FD-334 SS-4</strain>
    </source>
</reference>
<evidence type="ECO:0000313" key="2">
    <source>
        <dbReference type="Proteomes" id="UP000054270"/>
    </source>
</evidence>
<organism evidence="1 2">
    <name type="scientific">Hypholoma sublateritium (strain FD-334 SS-4)</name>
    <dbReference type="NCBI Taxonomy" id="945553"/>
    <lineage>
        <taxon>Eukaryota</taxon>
        <taxon>Fungi</taxon>
        <taxon>Dikarya</taxon>
        <taxon>Basidiomycota</taxon>
        <taxon>Agaricomycotina</taxon>
        <taxon>Agaricomycetes</taxon>
        <taxon>Agaricomycetidae</taxon>
        <taxon>Agaricales</taxon>
        <taxon>Agaricineae</taxon>
        <taxon>Strophariaceae</taxon>
        <taxon>Hypholoma</taxon>
    </lineage>
</organism>
<evidence type="ECO:0000313" key="1">
    <source>
        <dbReference type="EMBL" id="KJA22414.1"/>
    </source>
</evidence>
<proteinExistence type="predicted"/>
<protein>
    <submittedName>
        <fullName evidence="1">Uncharacterized protein</fullName>
    </submittedName>
</protein>
<dbReference type="Proteomes" id="UP000054270">
    <property type="component" value="Unassembled WGS sequence"/>
</dbReference>
<keyword evidence="2" id="KW-1185">Reference proteome</keyword>